<organism evidence="2 3">
    <name type="scientific">Corynebacterium poyangense</name>
    <dbReference type="NCBI Taxonomy" id="2684405"/>
    <lineage>
        <taxon>Bacteria</taxon>
        <taxon>Bacillati</taxon>
        <taxon>Actinomycetota</taxon>
        <taxon>Actinomycetes</taxon>
        <taxon>Mycobacteriales</taxon>
        <taxon>Corynebacteriaceae</taxon>
        <taxon>Corynebacterium</taxon>
    </lineage>
</organism>
<keyword evidence="2" id="KW-0808">Transferase</keyword>
<gene>
    <name evidence="2" type="ORF">GP475_11385</name>
</gene>
<dbReference type="CDD" id="cd02440">
    <property type="entry name" value="AdoMet_MTases"/>
    <property type="match status" value="1"/>
</dbReference>
<dbReference type="KEGG" id="cpoy:GP475_11385"/>
<dbReference type="Pfam" id="PF13649">
    <property type="entry name" value="Methyltransf_25"/>
    <property type="match status" value="1"/>
</dbReference>
<dbReference type="EMBL" id="CP046884">
    <property type="protein sequence ID" value="QNQ91164.1"/>
    <property type="molecule type" value="Genomic_DNA"/>
</dbReference>
<name>A0A7H0SRI9_9CORY</name>
<dbReference type="GO" id="GO:0008168">
    <property type="term" value="F:methyltransferase activity"/>
    <property type="evidence" value="ECO:0007669"/>
    <property type="project" value="UniProtKB-KW"/>
</dbReference>
<dbReference type="InterPro" id="IPR041698">
    <property type="entry name" value="Methyltransf_25"/>
</dbReference>
<accession>A0A7H0SRI9</accession>
<feature type="domain" description="Methyltransferase" evidence="1">
    <location>
        <begin position="39"/>
        <end position="137"/>
    </location>
</feature>
<proteinExistence type="predicted"/>
<protein>
    <submittedName>
        <fullName evidence="2">Methyltransferase domain-containing protein</fullName>
    </submittedName>
</protein>
<keyword evidence="3" id="KW-1185">Reference proteome</keyword>
<dbReference type="InterPro" id="IPR029063">
    <property type="entry name" value="SAM-dependent_MTases_sf"/>
</dbReference>
<dbReference type="Proteomes" id="UP000516320">
    <property type="component" value="Chromosome"/>
</dbReference>
<evidence type="ECO:0000313" key="3">
    <source>
        <dbReference type="Proteomes" id="UP000516320"/>
    </source>
</evidence>
<dbReference type="RefSeq" id="WP_187974476.1">
    <property type="nucleotide sequence ID" value="NZ_CP046884.1"/>
</dbReference>
<dbReference type="GO" id="GO:0032259">
    <property type="term" value="P:methylation"/>
    <property type="evidence" value="ECO:0007669"/>
    <property type="project" value="UniProtKB-KW"/>
</dbReference>
<dbReference type="Gene3D" id="3.40.50.150">
    <property type="entry name" value="Vaccinia Virus protein VP39"/>
    <property type="match status" value="1"/>
</dbReference>
<dbReference type="AlphaFoldDB" id="A0A7H0SRI9"/>
<evidence type="ECO:0000313" key="2">
    <source>
        <dbReference type="EMBL" id="QNQ91164.1"/>
    </source>
</evidence>
<sequence length="260" mass="28478">MEYHQAEWYDAIARDYWHMVEPELRSVLAPWEGESALAVDLGAGTGLTTVTLAQKCAGEILACEPEREMRVGLMSKVTACDSLRQRVTVLPWAAADLCAQLAEPVGVVTAIAMFDHLSPDSRAQLFAWAARNLTDTGVLIIGPFYSDTDEDLTADGPGVDPIAEPAPHTVNATDPHLGDCYAQTSVGRLRYSGWARLDSGDDGDCWQMTWQVHQGEELLAQRESVFRVYPATPEELIAEAHAAGLTATRQGHFLLLRRSK</sequence>
<reference evidence="2 3" key="1">
    <citation type="submission" date="2019-12" db="EMBL/GenBank/DDBJ databases">
        <title>Corynebacterium sp. nov., isolated from feces of the Anser Albifrons in China.</title>
        <authorList>
            <person name="Liu Q."/>
        </authorList>
    </citation>
    <scope>NUCLEOTIDE SEQUENCE [LARGE SCALE GENOMIC DNA]</scope>
    <source>
        <strain evidence="2 3">4H37-19</strain>
    </source>
</reference>
<evidence type="ECO:0000259" key="1">
    <source>
        <dbReference type="Pfam" id="PF13649"/>
    </source>
</evidence>
<dbReference type="SUPFAM" id="SSF53335">
    <property type="entry name" value="S-adenosyl-L-methionine-dependent methyltransferases"/>
    <property type="match status" value="1"/>
</dbReference>
<keyword evidence="2" id="KW-0489">Methyltransferase</keyword>